<evidence type="ECO:0000256" key="9">
    <source>
        <dbReference type="PROSITE-ProRule" id="PRU01213"/>
    </source>
</evidence>
<reference evidence="13" key="1">
    <citation type="journal article" date="2019" name="Int. J. Syst. Evol. Microbiol.">
        <title>The Global Catalogue of Microorganisms (GCM) 10K type strain sequencing project: providing services to taxonomists for standard genome sequencing and annotation.</title>
        <authorList>
            <consortium name="The Broad Institute Genomics Platform"/>
            <consortium name="The Broad Institute Genome Sequencing Center for Infectious Disease"/>
            <person name="Wu L."/>
            <person name="Ma J."/>
        </authorList>
    </citation>
    <scope>NUCLEOTIDE SEQUENCE [LARGE SCALE GENOMIC DNA]</scope>
    <source>
        <strain evidence="13">CGMCC 1.12923</strain>
    </source>
</reference>
<evidence type="ECO:0000256" key="3">
    <source>
        <dbReference type="ARBA" id="ARBA00022505"/>
    </source>
</evidence>
<evidence type="ECO:0000259" key="11">
    <source>
        <dbReference type="PROSITE" id="PS51866"/>
    </source>
</evidence>
<dbReference type="SMART" id="SM00382">
    <property type="entry name" value="AAA"/>
    <property type="match status" value="1"/>
</dbReference>
<proteinExistence type="predicted"/>
<keyword evidence="4" id="KW-0997">Cell inner membrane</keyword>
<dbReference type="InterPro" id="IPR011868">
    <property type="entry name" value="ModC_ABC_ATP-bd"/>
</dbReference>
<keyword evidence="6 12" id="KW-0067">ATP-binding</keyword>
<name>A0ABQ1RS78_9ALTE</name>
<keyword evidence="13" id="KW-1185">Reference proteome</keyword>
<evidence type="ECO:0000256" key="6">
    <source>
        <dbReference type="ARBA" id="ARBA00022840"/>
    </source>
</evidence>
<feature type="domain" description="ABC transporter" evidence="10">
    <location>
        <begin position="9"/>
        <end position="234"/>
    </location>
</feature>
<dbReference type="PROSITE" id="PS50893">
    <property type="entry name" value="ABC_TRANSPORTER_2"/>
    <property type="match status" value="1"/>
</dbReference>
<dbReference type="InterPro" id="IPR027417">
    <property type="entry name" value="P-loop_NTPase"/>
</dbReference>
<comment type="caution">
    <text evidence="12">The sequence shown here is derived from an EMBL/GenBank/DDBJ whole genome shotgun (WGS) entry which is preliminary data.</text>
</comment>
<dbReference type="InterPro" id="IPR050334">
    <property type="entry name" value="Molybdenum_import_ModC"/>
</dbReference>
<dbReference type="InterPro" id="IPR003593">
    <property type="entry name" value="AAA+_ATPase"/>
</dbReference>
<feature type="domain" description="Mop" evidence="11">
    <location>
        <begin position="292"/>
        <end position="355"/>
    </location>
</feature>
<accession>A0ABQ1RS78</accession>
<dbReference type="Pfam" id="PF03459">
    <property type="entry name" value="TOBE"/>
    <property type="match status" value="1"/>
</dbReference>
<evidence type="ECO:0000256" key="4">
    <source>
        <dbReference type="ARBA" id="ARBA00022519"/>
    </source>
</evidence>
<evidence type="ECO:0000256" key="2">
    <source>
        <dbReference type="ARBA" id="ARBA00022475"/>
    </source>
</evidence>
<dbReference type="GO" id="GO:0005524">
    <property type="term" value="F:ATP binding"/>
    <property type="evidence" value="ECO:0007669"/>
    <property type="project" value="UniProtKB-KW"/>
</dbReference>
<dbReference type="InterPro" id="IPR003439">
    <property type="entry name" value="ABC_transporter-like_ATP-bd"/>
</dbReference>
<organism evidence="12 13">
    <name type="scientific">Lacimicrobium alkaliphilum</name>
    <dbReference type="NCBI Taxonomy" id="1526571"/>
    <lineage>
        <taxon>Bacteria</taxon>
        <taxon>Pseudomonadati</taxon>
        <taxon>Pseudomonadota</taxon>
        <taxon>Gammaproteobacteria</taxon>
        <taxon>Alteromonadales</taxon>
        <taxon>Alteromonadaceae</taxon>
        <taxon>Lacimicrobium</taxon>
    </lineage>
</organism>
<keyword evidence="5" id="KW-0547">Nucleotide-binding</keyword>
<keyword evidence="7" id="KW-1278">Translocase</keyword>
<keyword evidence="8" id="KW-0472">Membrane</keyword>
<dbReference type="SUPFAM" id="SSF50331">
    <property type="entry name" value="MOP-like"/>
    <property type="match status" value="1"/>
</dbReference>
<dbReference type="InterPro" id="IPR017871">
    <property type="entry name" value="ABC_transporter-like_CS"/>
</dbReference>
<evidence type="ECO:0000259" key="10">
    <source>
        <dbReference type="PROSITE" id="PS50893"/>
    </source>
</evidence>
<dbReference type="SUPFAM" id="SSF52540">
    <property type="entry name" value="P-loop containing nucleoside triphosphate hydrolases"/>
    <property type="match status" value="1"/>
</dbReference>
<evidence type="ECO:0000313" key="12">
    <source>
        <dbReference type="EMBL" id="GGD77828.1"/>
    </source>
</evidence>
<dbReference type="PROSITE" id="PS51866">
    <property type="entry name" value="MOP"/>
    <property type="match status" value="1"/>
</dbReference>
<dbReference type="NCBIfam" id="TIGR02142">
    <property type="entry name" value="modC_ABC"/>
    <property type="match status" value="1"/>
</dbReference>
<sequence length="355" mass="39376">MSISASLTLKREDFELSCTFDLPDKGISALFGPSGCGKTTLLRCIAGLERNCTGILSVQGHVWQDHNRFVPAHQRQLGFVFQQPGLFAHLSALGNIRYAQKRAWPGDNDKTIEIDGLINLLGLEPLLERKPHALSGGEQQRVAIARALAINPALLIMDEPLSALDYQRKQEILPYLQRLHRELAIPILYVSHSRDEIAQLADTLLLMENGRINAQGPLYELLTRMDLPLARRSDATVVIRARSAAQEPEYCLTRLDTEIGELLLPGLHSANGEFRVQIHARDVSLCLERPEHSSILNILSAQVDTLQQEPQGQMLVRLKAGKAILLARISQKSAARLNLKPGLHLYAQIKTAALV</sequence>
<dbReference type="Gene3D" id="3.40.50.300">
    <property type="entry name" value="P-loop containing nucleotide triphosphate hydrolases"/>
    <property type="match status" value="1"/>
</dbReference>
<dbReference type="InterPro" id="IPR005116">
    <property type="entry name" value="Transp-assoc_OB_typ1"/>
</dbReference>
<gene>
    <name evidence="12" type="primary">modD</name>
    <name evidence="12" type="ORF">GCM10011357_36160</name>
</gene>
<evidence type="ECO:0000256" key="5">
    <source>
        <dbReference type="ARBA" id="ARBA00022741"/>
    </source>
</evidence>
<dbReference type="EMBL" id="BMGJ01000020">
    <property type="protein sequence ID" value="GGD77828.1"/>
    <property type="molecule type" value="Genomic_DNA"/>
</dbReference>
<dbReference type="RefSeq" id="WP_099036605.1">
    <property type="nucleotide sequence ID" value="NZ_BMGJ01000020.1"/>
</dbReference>
<dbReference type="PANTHER" id="PTHR43514:SF10">
    <property type="entry name" value="MOLYBDENUM IMPORT ATP-BINDING PROTEIN MODC 2"/>
    <property type="match status" value="1"/>
</dbReference>
<keyword evidence="2" id="KW-1003">Cell membrane</keyword>
<dbReference type="PANTHER" id="PTHR43514">
    <property type="entry name" value="ABC TRANSPORTER I FAMILY MEMBER 10"/>
    <property type="match status" value="1"/>
</dbReference>
<dbReference type="InterPro" id="IPR004606">
    <property type="entry name" value="Mop_domain"/>
</dbReference>
<evidence type="ECO:0000256" key="8">
    <source>
        <dbReference type="ARBA" id="ARBA00023136"/>
    </source>
</evidence>
<dbReference type="Gene3D" id="2.40.50.100">
    <property type="match status" value="1"/>
</dbReference>
<dbReference type="InterPro" id="IPR008995">
    <property type="entry name" value="Mo/tungstate-bd_C_term_dom"/>
</dbReference>
<protein>
    <submittedName>
        <fullName evidence="12">Molybdenum import ATP-binding protein ModC</fullName>
    </submittedName>
</protein>
<dbReference type="Pfam" id="PF00005">
    <property type="entry name" value="ABC_tran"/>
    <property type="match status" value="1"/>
</dbReference>
<evidence type="ECO:0000256" key="1">
    <source>
        <dbReference type="ARBA" id="ARBA00022448"/>
    </source>
</evidence>
<keyword evidence="1" id="KW-0813">Transport</keyword>
<evidence type="ECO:0000313" key="13">
    <source>
        <dbReference type="Proteomes" id="UP000614272"/>
    </source>
</evidence>
<keyword evidence="3 9" id="KW-0500">Molybdenum</keyword>
<dbReference type="Proteomes" id="UP000614272">
    <property type="component" value="Unassembled WGS sequence"/>
</dbReference>
<dbReference type="PROSITE" id="PS00211">
    <property type="entry name" value="ABC_TRANSPORTER_1"/>
    <property type="match status" value="1"/>
</dbReference>
<evidence type="ECO:0000256" key="7">
    <source>
        <dbReference type="ARBA" id="ARBA00022967"/>
    </source>
</evidence>